<name>A0A835U2U7_VANPL</name>
<dbReference type="AlphaFoldDB" id="A0A835U2U7"/>
<proteinExistence type="predicted"/>
<evidence type="ECO:0000313" key="1">
    <source>
        <dbReference type="EMBL" id="KAG0446302.1"/>
    </source>
</evidence>
<organism evidence="1 2">
    <name type="scientific">Vanilla planifolia</name>
    <name type="common">Vanilla</name>
    <dbReference type="NCBI Taxonomy" id="51239"/>
    <lineage>
        <taxon>Eukaryota</taxon>
        <taxon>Viridiplantae</taxon>
        <taxon>Streptophyta</taxon>
        <taxon>Embryophyta</taxon>
        <taxon>Tracheophyta</taxon>
        <taxon>Spermatophyta</taxon>
        <taxon>Magnoliopsida</taxon>
        <taxon>Liliopsida</taxon>
        <taxon>Asparagales</taxon>
        <taxon>Orchidaceae</taxon>
        <taxon>Vanilloideae</taxon>
        <taxon>Vanilleae</taxon>
        <taxon>Vanilla</taxon>
    </lineage>
</organism>
<sequence>MLPDAQGMETPVLMSREGTGWIMSPRKHLATPIKRLYLRQKRFGSSGLKKPGGIDSMDSDQFFAWNKHTGGDGEDMRSDLFALF</sequence>
<dbReference type="Proteomes" id="UP000639772">
    <property type="component" value="Unassembled WGS sequence"/>
</dbReference>
<accession>A0A835U2U7</accession>
<protein>
    <submittedName>
        <fullName evidence="1">Uncharacterized protein</fullName>
    </submittedName>
</protein>
<gene>
    <name evidence="1" type="ORF">HPP92_028914</name>
</gene>
<comment type="caution">
    <text evidence="1">The sequence shown here is derived from an EMBL/GenBank/DDBJ whole genome shotgun (WGS) entry which is preliminary data.</text>
</comment>
<evidence type="ECO:0000313" key="2">
    <source>
        <dbReference type="Proteomes" id="UP000639772"/>
    </source>
</evidence>
<reference evidence="1 2" key="1">
    <citation type="journal article" date="2020" name="Nat. Food">
        <title>A phased Vanilla planifolia genome enables genetic improvement of flavour and production.</title>
        <authorList>
            <person name="Hasing T."/>
            <person name="Tang H."/>
            <person name="Brym M."/>
            <person name="Khazi F."/>
            <person name="Huang T."/>
            <person name="Chambers A.H."/>
        </authorList>
    </citation>
    <scope>NUCLEOTIDE SEQUENCE [LARGE SCALE GENOMIC DNA]</scope>
    <source>
        <tissue evidence="1">Leaf</tissue>
    </source>
</reference>
<dbReference type="EMBL" id="JADCNM010000592">
    <property type="protein sequence ID" value="KAG0446302.1"/>
    <property type="molecule type" value="Genomic_DNA"/>
</dbReference>